<feature type="domain" description="ABC transporter" evidence="4">
    <location>
        <begin position="6"/>
        <end position="260"/>
    </location>
</feature>
<evidence type="ECO:0000256" key="2">
    <source>
        <dbReference type="ARBA" id="ARBA00022741"/>
    </source>
</evidence>
<accession>A0ABS4JPR7</accession>
<dbReference type="CDD" id="cd03257">
    <property type="entry name" value="ABC_NikE_OppD_transporters"/>
    <property type="match status" value="1"/>
</dbReference>
<dbReference type="Gene3D" id="3.40.50.300">
    <property type="entry name" value="P-loop containing nucleotide triphosphate hydrolases"/>
    <property type="match status" value="1"/>
</dbReference>
<keyword evidence="3 5" id="KW-0067">ATP-binding</keyword>
<evidence type="ECO:0000256" key="1">
    <source>
        <dbReference type="ARBA" id="ARBA00022448"/>
    </source>
</evidence>
<evidence type="ECO:0000313" key="5">
    <source>
        <dbReference type="EMBL" id="MBP2017512.1"/>
    </source>
</evidence>
<dbReference type="EMBL" id="JAGGLG010000005">
    <property type="protein sequence ID" value="MBP2017512.1"/>
    <property type="molecule type" value="Genomic_DNA"/>
</dbReference>
<name>A0ABS4JPR7_9FIRM</name>
<dbReference type="GO" id="GO:0005524">
    <property type="term" value="F:ATP binding"/>
    <property type="evidence" value="ECO:0007669"/>
    <property type="project" value="UniProtKB-KW"/>
</dbReference>
<dbReference type="PANTHER" id="PTHR43067:SF3">
    <property type="entry name" value="MALTOSE ABC TRANSPORTER, ATP-BINDING PROTEIN"/>
    <property type="match status" value="1"/>
</dbReference>
<evidence type="ECO:0000256" key="3">
    <source>
        <dbReference type="ARBA" id="ARBA00022840"/>
    </source>
</evidence>
<comment type="caution">
    <text evidence="5">The sequence shown here is derived from an EMBL/GenBank/DDBJ whole genome shotgun (WGS) entry which is preliminary data.</text>
</comment>
<dbReference type="InterPro" id="IPR003593">
    <property type="entry name" value="AAA+_ATPase"/>
</dbReference>
<dbReference type="PROSITE" id="PS50893">
    <property type="entry name" value="ABC_TRANSPORTER_2"/>
    <property type="match status" value="1"/>
</dbReference>
<dbReference type="InterPro" id="IPR013563">
    <property type="entry name" value="Oligopep_ABC_C"/>
</dbReference>
<dbReference type="InterPro" id="IPR003439">
    <property type="entry name" value="ABC_transporter-like_ATP-bd"/>
</dbReference>
<dbReference type="NCBIfam" id="TIGR01727">
    <property type="entry name" value="oligo_HPY"/>
    <property type="match status" value="1"/>
</dbReference>
<keyword evidence="6" id="KW-1185">Reference proteome</keyword>
<evidence type="ECO:0000259" key="4">
    <source>
        <dbReference type="PROSITE" id="PS50893"/>
    </source>
</evidence>
<keyword evidence="1" id="KW-0813">Transport</keyword>
<dbReference type="PANTHER" id="PTHR43067">
    <property type="entry name" value="OLIGOPEPTIDE/DIPEPTIDE ABC TRANSPORTER, ATPASE SUBUNIT"/>
    <property type="match status" value="1"/>
</dbReference>
<dbReference type="Pfam" id="PF00005">
    <property type="entry name" value="ABC_tran"/>
    <property type="match status" value="1"/>
</dbReference>
<dbReference type="Pfam" id="PF08352">
    <property type="entry name" value="oligo_HPY"/>
    <property type="match status" value="1"/>
</dbReference>
<dbReference type="Proteomes" id="UP001519289">
    <property type="component" value="Unassembled WGS sequence"/>
</dbReference>
<dbReference type="SUPFAM" id="SSF52540">
    <property type="entry name" value="P-loop containing nucleoside triphosphate hydrolases"/>
    <property type="match status" value="1"/>
</dbReference>
<organism evidence="5 6">
    <name type="scientific">Symbiobacterium terraclitae</name>
    <dbReference type="NCBI Taxonomy" id="557451"/>
    <lineage>
        <taxon>Bacteria</taxon>
        <taxon>Bacillati</taxon>
        <taxon>Bacillota</taxon>
        <taxon>Clostridia</taxon>
        <taxon>Eubacteriales</taxon>
        <taxon>Symbiobacteriaceae</taxon>
        <taxon>Symbiobacterium</taxon>
    </lineage>
</organism>
<dbReference type="SMART" id="SM00382">
    <property type="entry name" value="AAA"/>
    <property type="match status" value="1"/>
</dbReference>
<reference evidence="5 6" key="1">
    <citation type="submission" date="2021-03" db="EMBL/GenBank/DDBJ databases">
        <title>Genomic Encyclopedia of Type Strains, Phase IV (KMG-IV): sequencing the most valuable type-strain genomes for metagenomic binning, comparative biology and taxonomic classification.</title>
        <authorList>
            <person name="Goeker M."/>
        </authorList>
    </citation>
    <scope>NUCLEOTIDE SEQUENCE [LARGE SCALE GENOMIC DNA]</scope>
    <source>
        <strain evidence="5 6">DSM 27138</strain>
    </source>
</reference>
<evidence type="ECO:0000313" key="6">
    <source>
        <dbReference type="Proteomes" id="UP001519289"/>
    </source>
</evidence>
<keyword evidence="2" id="KW-0547">Nucleotide-binding</keyword>
<proteinExistence type="predicted"/>
<sequence>MADPILEIKDLTVEFALHGRKIRACDSVNLTIRRGEIIGIIGESGSGKTTLVSGILNLIQPPGKITSGQVIYHQRDGQTVDLRTLTPEEFAKHRWTNLTSVFQAAQNVMNPSLRVKEHFLETAWAHDPDMKEEAILAKARDLLSRVRLEERVLDCYPHQLSGGMKQRCIIALSLILSPDIIFLDEPTTALDVITQWYILEILKQIQKDYGLTMVFLTHDVSIIGSIVDRLVVMYAGEVVEYGPVLDLFKRPTHPYTAGLMTAIPSLRDDVTRRKAIPGNPPDLANLPDACRFAPRCWAKAQGICEGERAGTLRMYGSNPDQYTRCYSWEKVFRQ</sequence>
<dbReference type="InterPro" id="IPR027417">
    <property type="entry name" value="P-loop_NTPase"/>
</dbReference>
<gene>
    <name evidence="5" type="ORF">J2Z79_000895</name>
</gene>
<dbReference type="RefSeq" id="WP_209465654.1">
    <property type="nucleotide sequence ID" value="NZ_JAGGLG010000005.1"/>
</dbReference>
<protein>
    <submittedName>
        <fullName evidence="5">Peptide/nickel transport system ATP-binding protein</fullName>
    </submittedName>
</protein>